<evidence type="ECO:0000256" key="10">
    <source>
        <dbReference type="SAM" id="Phobius"/>
    </source>
</evidence>
<keyword evidence="2" id="KW-1003">Cell membrane</keyword>
<evidence type="ECO:0000256" key="7">
    <source>
        <dbReference type="ARBA" id="ARBA00023136"/>
    </source>
</evidence>
<keyword evidence="5" id="KW-0552">Olfaction</keyword>
<organism evidence="11 12">
    <name type="scientific">Vespula germanica</name>
    <name type="common">German yellow jacket</name>
    <name type="synonym">Paravespula germanica</name>
    <dbReference type="NCBI Taxonomy" id="30212"/>
    <lineage>
        <taxon>Eukaryota</taxon>
        <taxon>Metazoa</taxon>
        <taxon>Ecdysozoa</taxon>
        <taxon>Arthropoda</taxon>
        <taxon>Hexapoda</taxon>
        <taxon>Insecta</taxon>
        <taxon>Pterygota</taxon>
        <taxon>Neoptera</taxon>
        <taxon>Endopterygota</taxon>
        <taxon>Hymenoptera</taxon>
        <taxon>Apocrita</taxon>
        <taxon>Aculeata</taxon>
        <taxon>Vespoidea</taxon>
        <taxon>Vespidae</taxon>
        <taxon>Vespinae</taxon>
        <taxon>Vespula</taxon>
    </lineage>
</organism>
<keyword evidence="6 10" id="KW-1133">Transmembrane helix</keyword>
<evidence type="ECO:0000256" key="8">
    <source>
        <dbReference type="ARBA" id="ARBA00023170"/>
    </source>
</evidence>
<evidence type="ECO:0000256" key="9">
    <source>
        <dbReference type="ARBA" id="ARBA00023224"/>
    </source>
</evidence>
<feature type="transmembrane region" description="Helical" evidence="10">
    <location>
        <begin position="183"/>
        <end position="203"/>
    </location>
</feature>
<keyword evidence="4 10" id="KW-0812">Transmembrane</keyword>
<keyword evidence="9" id="KW-0807">Transducer</keyword>
<sequence length="278" mass="32620">MKQIRYRIKCDWGVLESKPELELLKKYADVSRRCTIVIAVSFYLNIAFKIFPSLLCIFQYIFGSTSFTELILPFHIEYSMGNQIKYYFTLFNQYVIMIIVATVGIANYSMFIAVIQHACALFHIVEWRVIEKFKKDPHNIYYARTSSDLAEENEWIIDIIQFYNNAIEFLFQVLSFTFSATEAIARILYITGTLFVIYIYSYLAQKLIDHNVNVFLRFCQIPFYLLSLRTQKLLLCLLMNNMRVCSISLKGAIVVSHDLFATFMRKAFSFAMVLYSLQ</sequence>
<protein>
    <recommendedName>
        <fullName evidence="13">Odorant receptor</fullName>
    </recommendedName>
</protein>
<dbReference type="InterPro" id="IPR004117">
    <property type="entry name" value="7tm6_olfct_rcpt"/>
</dbReference>
<keyword evidence="3" id="KW-0716">Sensory transduction</keyword>
<proteinExistence type="predicted"/>
<evidence type="ECO:0000256" key="3">
    <source>
        <dbReference type="ARBA" id="ARBA00022606"/>
    </source>
</evidence>
<evidence type="ECO:0000256" key="4">
    <source>
        <dbReference type="ARBA" id="ARBA00022692"/>
    </source>
</evidence>
<evidence type="ECO:0000256" key="2">
    <source>
        <dbReference type="ARBA" id="ARBA00022475"/>
    </source>
</evidence>
<reference evidence="11" key="1">
    <citation type="journal article" date="2020" name="G3 (Bethesda)">
        <title>High-Quality Assemblies for Three Invasive Social Wasps from the &lt;i&gt;Vespula&lt;/i&gt; Genus.</title>
        <authorList>
            <person name="Harrop T.W.R."/>
            <person name="Guhlin J."/>
            <person name="McLaughlin G.M."/>
            <person name="Permina E."/>
            <person name="Stockwell P."/>
            <person name="Gilligan J."/>
            <person name="Le Lec M.F."/>
            <person name="Gruber M.A.M."/>
            <person name="Quinn O."/>
            <person name="Lovegrove M."/>
            <person name="Duncan E.J."/>
            <person name="Remnant E.J."/>
            <person name="Van Eeckhoven J."/>
            <person name="Graham B."/>
            <person name="Knapp R.A."/>
            <person name="Langford K.W."/>
            <person name="Kronenberg Z."/>
            <person name="Press M.O."/>
            <person name="Eacker S.M."/>
            <person name="Wilson-Rankin E.E."/>
            <person name="Purcell J."/>
            <person name="Lester P.J."/>
            <person name="Dearden P.K."/>
        </authorList>
    </citation>
    <scope>NUCLEOTIDE SEQUENCE</scope>
    <source>
        <strain evidence="11">Linc-1</strain>
    </source>
</reference>
<comment type="subcellular location">
    <subcellularLocation>
        <location evidence="1">Cell membrane</location>
        <topology evidence="1">Multi-pass membrane protein</topology>
    </subcellularLocation>
</comment>
<dbReference type="AlphaFoldDB" id="A0A834J0T6"/>
<dbReference type="PANTHER" id="PTHR21137">
    <property type="entry name" value="ODORANT RECEPTOR"/>
    <property type="match status" value="1"/>
</dbReference>
<evidence type="ECO:0008006" key="13">
    <source>
        <dbReference type="Google" id="ProtNLM"/>
    </source>
</evidence>
<accession>A0A834J0T6</accession>
<evidence type="ECO:0000256" key="1">
    <source>
        <dbReference type="ARBA" id="ARBA00004651"/>
    </source>
</evidence>
<dbReference type="PANTHER" id="PTHR21137:SF35">
    <property type="entry name" value="ODORANT RECEPTOR 19A-RELATED"/>
    <property type="match status" value="1"/>
</dbReference>
<dbReference type="GO" id="GO:0007165">
    <property type="term" value="P:signal transduction"/>
    <property type="evidence" value="ECO:0007669"/>
    <property type="project" value="UniProtKB-KW"/>
</dbReference>
<dbReference type="Pfam" id="PF02949">
    <property type="entry name" value="7tm_6"/>
    <property type="match status" value="1"/>
</dbReference>
<keyword evidence="12" id="KW-1185">Reference proteome</keyword>
<keyword evidence="8" id="KW-0675">Receptor</keyword>
<feature type="transmembrane region" description="Helical" evidence="10">
    <location>
        <begin position="86"/>
        <end position="105"/>
    </location>
</feature>
<name>A0A834J0T6_VESGE</name>
<evidence type="ECO:0000256" key="5">
    <source>
        <dbReference type="ARBA" id="ARBA00022725"/>
    </source>
</evidence>
<comment type="caution">
    <text evidence="11">The sequence shown here is derived from an EMBL/GenBank/DDBJ whole genome shotgun (WGS) entry which is preliminary data.</text>
</comment>
<dbReference type="GO" id="GO:0004984">
    <property type="term" value="F:olfactory receptor activity"/>
    <property type="evidence" value="ECO:0007669"/>
    <property type="project" value="InterPro"/>
</dbReference>
<dbReference type="GO" id="GO:0005549">
    <property type="term" value="F:odorant binding"/>
    <property type="evidence" value="ECO:0007669"/>
    <property type="project" value="InterPro"/>
</dbReference>
<dbReference type="Proteomes" id="UP000617340">
    <property type="component" value="Unassembled WGS sequence"/>
</dbReference>
<gene>
    <name evidence="11" type="ORF">HZH68_017086</name>
</gene>
<evidence type="ECO:0000313" key="12">
    <source>
        <dbReference type="Proteomes" id="UP000617340"/>
    </source>
</evidence>
<evidence type="ECO:0000256" key="6">
    <source>
        <dbReference type="ARBA" id="ARBA00022989"/>
    </source>
</evidence>
<dbReference type="EMBL" id="JACSDZ010000025">
    <property type="protein sequence ID" value="KAF7379241.1"/>
    <property type="molecule type" value="Genomic_DNA"/>
</dbReference>
<dbReference type="GO" id="GO:0005886">
    <property type="term" value="C:plasma membrane"/>
    <property type="evidence" value="ECO:0007669"/>
    <property type="project" value="UniProtKB-SubCell"/>
</dbReference>
<feature type="transmembrane region" description="Helical" evidence="10">
    <location>
        <begin position="34"/>
        <end position="51"/>
    </location>
</feature>
<evidence type="ECO:0000313" key="11">
    <source>
        <dbReference type="EMBL" id="KAF7379241.1"/>
    </source>
</evidence>
<keyword evidence="7 10" id="KW-0472">Membrane</keyword>